<keyword evidence="3" id="KW-0949">S-adenosyl-L-methionine</keyword>
<dbReference type="CDD" id="cd02440">
    <property type="entry name" value="AdoMet_MTases"/>
    <property type="match status" value="1"/>
</dbReference>
<dbReference type="EC" id="2.1.1.-" evidence="4"/>
<proteinExistence type="inferred from homology"/>
<dbReference type="GO" id="GO:0008168">
    <property type="term" value="F:methyltransferase activity"/>
    <property type="evidence" value="ECO:0007669"/>
    <property type="project" value="UniProtKB-KW"/>
</dbReference>
<evidence type="ECO:0000256" key="2">
    <source>
        <dbReference type="ARBA" id="ARBA00022679"/>
    </source>
</evidence>
<dbReference type="Pfam" id="PF01209">
    <property type="entry name" value="Ubie_methyltran"/>
    <property type="match status" value="1"/>
</dbReference>
<name>E6Q6E5_9ZZZZ</name>
<dbReference type="InterPro" id="IPR023576">
    <property type="entry name" value="UbiE/COQ5_MeTrFase_CS"/>
</dbReference>
<accession>E6Q6E5</accession>
<keyword evidence="2 4" id="KW-0808">Transferase</keyword>
<reference evidence="4" key="1">
    <citation type="submission" date="2009-10" db="EMBL/GenBank/DDBJ databases">
        <title>Diversity of trophic interactions inside an arsenic-rich microbial ecosystem.</title>
        <authorList>
            <person name="Bertin P.N."/>
            <person name="Heinrich-Salmeron A."/>
            <person name="Pelletier E."/>
            <person name="Goulhen-Chollet F."/>
            <person name="Arsene-Ploetze F."/>
            <person name="Gallien S."/>
            <person name="Calteau A."/>
            <person name="Vallenet D."/>
            <person name="Casiot C."/>
            <person name="Chane-Woon-Ming B."/>
            <person name="Giloteaux L."/>
            <person name="Barakat M."/>
            <person name="Bonnefoy V."/>
            <person name="Bruneel O."/>
            <person name="Chandler M."/>
            <person name="Cleiss J."/>
            <person name="Duran R."/>
            <person name="Elbaz-Poulichet F."/>
            <person name="Fonknechten N."/>
            <person name="Lauga B."/>
            <person name="Mornico D."/>
            <person name="Ortet P."/>
            <person name="Schaeffer C."/>
            <person name="Siguier P."/>
            <person name="Alexander Thil Smith A."/>
            <person name="Van Dorsselaer A."/>
            <person name="Weissenbach J."/>
            <person name="Medigue C."/>
            <person name="Le Paslier D."/>
        </authorList>
    </citation>
    <scope>NUCLEOTIDE SEQUENCE</scope>
</reference>
<dbReference type="HAMAP" id="MF_01813">
    <property type="entry name" value="MenG_UbiE_methyltr"/>
    <property type="match status" value="1"/>
</dbReference>
<dbReference type="InterPro" id="IPR004033">
    <property type="entry name" value="UbiE/COQ5_MeTrFase"/>
</dbReference>
<gene>
    <name evidence="4" type="primary">ubiE</name>
    <name evidence="4" type="ORF">CARN4_2614</name>
</gene>
<dbReference type="GO" id="GO:0042181">
    <property type="term" value="P:ketone biosynthetic process"/>
    <property type="evidence" value="ECO:0007669"/>
    <property type="project" value="UniProtKB-ARBA"/>
</dbReference>
<dbReference type="AlphaFoldDB" id="E6Q6E5"/>
<evidence type="ECO:0000313" key="4">
    <source>
        <dbReference type="EMBL" id="CBI02770.1"/>
    </source>
</evidence>
<dbReference type="GO" id="GO:0032259">
    <property type="term" value="P:methylation"/>
    <property type="evidence" value="ECO:0007669"/>
    <property type="project" value="UniProtKB-KW"/>
</dbReference>
<dbReference type="PANTHER" id="PTHR43591">
    <property type="entry name" value="METHYLTRANSFERASE"/>
    <property type="match status" value="1"/>
</dbReference>
<evidence type="ECO:0000256" key="1">
    <source>
        <dbReference type="ARBA" id="ARBA00022603"/>
    </source>
</evidence>
<dbReference type="EMBL" id="CABO01000041">
    <property type="protein sequence ID" value="CBI02770.1"/>
    <property type="molecule type" value="Genomic_DNA"/>
</dbReference>
<protein>
    <submittedName>
        <fullName evidence="4">Menaquinone biosynthesis methyltransferase ubiE</fullName>
        <ecNumber evidence="4">2.1.1.-</ecNumber>
    </submittedName>
</protein>
<dbReference type="SUPFAM" id="SSF53335">
    <property type="entry name" value="S-adenosyl-L-methionine-dependent methyltransferases"/>
    <property type="match status" value="1"/>
</dbReference>
<sequence length="224" mass="24795">MRDMFATIAPRYDRANRVLTGGLDELWRRRAIALLAPAKGARLLDLCCGTGDLSFHLLRHDPEARVTGIDFCEPMLARARDRARRAGIASAEFLEGDVTALPFPDESFDGAIMGFSSRNIVDLGRSLQEIRRVLRPGARFVNLDVSKALNPLWKRAFDLYFYGIVPTLGGWIGGSKSAYTYLPQSLLHHPNAPALRDLFAQAGFRDSGYRALMGGSIAVHYGTR</sequence>
<dbReference type="InterPro" id="IPR029063">
    <property type="entry name" value="SAM-dependent_MTases_sf"/>
</dbReference>
<dbReference type="NCBIfam" id="TIGR01934">
    <property type="entry name" value="MenG_MenH_UbiE"/>
    <property type="match status" value="1"/>
</dbReference>
<dbReference type="PROSITE" id="PS01184">
    <property type="entry name" value="UBIE_2"/>
    <property type="match status" value="1"/>
</dbReference>
<comment type="caution">
    <text evidence="4">The sequence shown here is derived from an EMBL/GenBank/DDBJ whole genome shotgun (WGS) entry which is preliminary data.</text>
</comment>
<dbReference type="PROSITE" id="PS51608">
    <property type="entry name" value="SAM_MT_UBIE"/>
    <property type="match status" value="1"/>
</dbReference>
<organism evidence="4">
    <name type="scientific">mine drainage metagenome</name>
    <dbReference type="NCBI Taxonomy" id="410659"/>
    <lineage>
        <taxon>unclassified sequences</taxon>
        <taxon>metagenomes</taxon>
        <taxon>ecological metagenomes</taxon>
    </lineage>
</organism>
<dbReference type="Gene3D" id="3.40.50.150">
    <property type="entry name" value="Vaccinia Virus protein VP39"/>
    <property type="match status" value="1"/>
</dbReference>
<evidence type="ECO:0000256" key="3">
    <source>
        <dbReference type="ARBA" id="ARBA00022691"/>
    </source>
</evidence>
<keyword evidence="1 4" id="KW-0489">Methyltransferase</keyword>
<dbReference type="PANTHER" id="PTHR43591:SF24">
    <property type="entry name" value="2-METHOXY-6-POLYPRENYL-1,4-BENZOQUINOL METHYLASE, MITOCHONDRIAL"/>
    <property type="match status" value="1"/>
</dbReference>